<gene>
    <name evidence="1" type="primary">Vigan.06G034400</name>
    <name evidence="1" type="ORF">VIGAN_06034400</name>
</gene>
<dbReference type="AlphaFoldDB" id="A0A0S3S9A6"/>
<sequence length="70" mass="8292">GKDPLAMVLAPSRELARHVEKEFNEVAPSVLYFMHRDEHQWFLNYFHLNGLDVIVKEFHYLNLMISSYAL</sequence>
<evidence type="ECO:0008006" key="3">
    <source>
        <dbReference type="Google" id="ProtNLM"/>
    </source>
</evidence>
<dbReference type="EMBL" id="AP015039">
    <property type="protein sequence ID" value="BAT89397.1"/>
    <property type="molecule type" value="Genomic_DNA"/>
</dbReference>
<name>A0A0S3S9A6_PHAAN</name>
<reference evidence="1 2" key="1">
    <citation type="journal article" date="2015" name="Sci. Rep.">
        <title>The power of single molecule real-time sequencing technology in the de novo assembly of a eukaryotic genome.</title>
        <authorList>
            <person name="Sakai H."/>
            <person name="Naito K."/>
            <person name="Ogiso-Tanaka E."/>
            <person name="Takahashi Y."/>
            <person name="Iseki K."/>
            <person name="Muto C."/>
            <person name="Satou K."/>
            <person name="Teruya K."/>
            <person name="Shiroma A."/>
            <person name="Shimoji M."/>
            <person name="Hirano T."/>
            <person name="Itoh T."/>
            <person name="Kaga A."/>
            <person name="Tomooka N."/>
        </authorList>
    </citation>
    <scope>NUCLEOTIDE SEQUENCE [LARGE SCALE GENOMIC DNA]</scope>
    <source>
        <strain evidence="2">cv. Shumari</strain>
    </source>
</reference>
<protein>
    <recommendedName>
        <fullName evidence="3">DEAD/DEAH box helicase domain-containing protein</fullName>
    </recommendedName>
</protein>
<evidence type="ECO:0000313" key="2">
    <source>
        <dbReference type="Proteomes" id="UP000291084"/>
    </source>
</evidence>
<evidence type="ECO:0000313" key="1">
    <source>
        <dbReference type="EMBL" id="BAT89397.1"/>
    </source>
</evidence>
<accession>A0A0S3S9A6</accession>
<feature type="non-terminal residue" evidence="1">
    <location>
        <position position="1"/>
    </location>
</feature>
<proteinExistence type="predicted"/>
<dbReference type="Proteomes" id="UP000291084">
    <property type="component" value="Chromosome 6"/>
</dbReference>
<organism evidence="1 2">
    <name type="scientific">Vigna angularis var. angularis</name>
    <dbReference type="NCBI Taxonomy" id="157739"/>
    <lineage>
        <taxon>Eukaryota</taxon>
        <taxon>Viridiplantae</taxon>
        <taxon>Streptophyta</taxon>
        <taxon>Embryophyta</taxon>
        <taxon>Tracheophyta</taxon>
        <taxon>Spermatophyta</taxon>
        <taxon>Magnoliopsida</taxon>
        <taxon>eudicotyledons</taxon>
        <taxon>Gunneridae</taxon>
        <taxon>Pentapetalae</taxon>
        <taxon>rosids</taxon>
        <taxon>fabids</taxon>
        <taxon>Fabales</taxon>
        <taxon>Fabaceae</taxon>
        <taxon>Papilionoideae</taxon>
        <taxon>50 kb inversion clade</taxon>
        <taxon>NPAAA clade</taxon>
        <taxon>indigoferoid/millettioid clade</taxon>
        <taxon>Phaseoleae</taxon>
        <taxon>Vigna</taxon>
    </lineage>
</organism>
<keyword evidence="2" id="KW-1185">Reference proteome</keyword>